<comment type="caution">
    <text evidence="6">The sequence shown here is derived from an EMBL/GenBank/DDBJ whole genome shotgun (WGS) entry which is preliminary data.</text>
</comment>
<dbReference type="Proteomes" id="UP000095255">
    <property type="component" value="Unassembled WGS sequence"/>
</dbReference>
<dbReference type="GO" id="GO:0000976">
    <property type="term" value="F:transcription cis-regulatory region binding"/>
    <property type="evidence" value="ECO:0007669"/>
    <property type="project" value="TreeGrafter"/>
</dbReference>
<keyword evidence="7" id="KW-1185">Reference proteome</keyword>
<evidence type="ECO:0000256" key="1">
    <source>
        <dbReference type="ARBA" id="ARBA00009437"/>
    </source>
</evidence>
<dbReference type="AlphaFoldDB" id="A0A1E5L5G9"/>
<dbReference type="EMBL" id="MJAT01000022">
    <property type="protein sequence ID" value="OEH85402.1"/>
    <property type="molecule type" value="Genomic_DNA"/>
</dbReference>
<evidence type="ECO:0000256" key="4">
    <source>
        <dbReference type="ARBA" id="ARBA00023163"/>
    </source>
</evidence>
<evidence type="ECO:0000259" key="5">
    <source>
        <dbReference type="PROSITE" id="PS50931"/>
    </source>
</evidence>
<evidence type="ECO:0000313" key="6">
    <source>
        <dbReference type="EMBL" id="OEH85402.1"/>
    </source>
</evidence>
<dbReference type="InterPro" id="IPR036388">
    <property type="entry name" value="WH-like_DNA-bd_sf"/>
</dbReference>
<keyword evidence="4" id="KW-0804">Transcription</keyword>
<dbReference type="Gene3D" id="3.40.190.290">
    <property type="match status" value="1"/>
</dbReference>
<keyword evidence="2" id="KW-0805">Transcription regulation</keyword>
<evidence type="ECO:0000256" key="2">
    <source>
        <dbReference type="ARBA" id="ARBA00023015"/>
    </source>
</evidence>
<dbReference type="SUPFAM" id="SSF46785">
    <property type="entry name" value="Winged helix' DNA-binding domain"/>
    <property type="match status" value="1"/>
</dbReference>
<dbReference type="RefSeq" id="WP_069702229.1">
    <property type="nucleotide sequence ID" value="NZ_MJAT01000022.1"/>
</dbReference>
<reference evidence="6 7" key="1">
    <citation type="submission" date="2016-09" db="EMBL/GenBank/DDBJ databases">
        <title>Desulfuribacillus arsenicus sp. nov., an obligately anaerobic, dissimilatory arsenic- and antimonate-reducing bacterium isolated from anoxic sediments.</title>
        <authorList>
            <person name="Abin C.A."/>
            <person name="Hollibaugh J.T."/>
        </authorList>
    </citation>
    <scope>NUCLEOTIDE SEQUENCE [LARGE SCALE GENOMIC DNA]</scope>
    <source>
        <strain evidence="6 7">MLFW-2</strain>
    </source>
</reference>
<dbReference type="InterPro" id="IPR005119">
    <property type="entry name" value="LysR_subst-bd"/>
</dbReference>
<dbReference type="PRINTS" id="PR00039">
    <property type="entry name" value="HTHLYSR"/>
</dbReference>
<dbReference type="PROSITE" id="PS50931">
    <property type="entry name" value="HTH_LYSR"/>
    <property type="match status" value="1"/>
</dbReference>
<evidence type="ECO:0000313" key="7">
    <source>
        <dbReference type="Proteomes" id="UP000095255"/>
    </source>
</evidence>
<accession>A0A1E5L5G9</accession>
<dbReference type="InterPro" id="IPR000847">
    <property type="entry name" value="LysR_HTH_N"/>
</dbReference>
<dbReference type="PANTHER" id="PTHR30126">
    <property type="entry name" value="HTH-TYPE TRANSCRIPTIONAL REGULATOR"/>
    <property type="match status" value="1"/>
</dbReference>
<feature type="domain" description="HTH lysR-type" evidence="5">
    <location>
        <begin position="1"/>
        <end position="58"/>
    </location>
</feature>
<dbReference type="SUPFAM" id="SSF53850">
    <property type="entry name" value="Periplasmic binding protein-like II"/>
    <property type="match status" value="1"/>
</dbReference>
<dbReference type="STRING" id="1390249.BHU72_04750"/>
<dbReference type="FunFam" id="1.10.10.10:FF:000001">
    <property type="entry name" value="LysR family transcriptional regulator"/>
    <property type="match status" value="1"/>
</dbReference>
<comment type="similarity">
    <text evidence="1">Belongs to the LysR transcriptional regulatory family.</text>
</comment>
<keyword evidence="3" id="KW-0238">DNA-binding</keyword>
<organism evidence="6 7">
    <name type="scientific">Desulfuribacillus stibiiarsenatis</name>
    <dbReference type="NCBI Taxonomy" id="1390249"/>
    <lineage>
        <taxon>Bacteria</taxon>
        <taxon>Bacillati</taxon>
        <taxon>Bacillota</taxon>
        <taxon>Desulfuribacillia</taxon>
        <taxon>Desulfuribacillales</taxon>
        <taxon>Desulfuribacillaceae</taxon>
        <taxon>Desulfuribacillus</taxon>
    </lineage>
</organism>
<dbReference type="GO" id="GO:0003700">
    <property type="term" value="F:DNA-binding transcription factor activity"/>
    <property type="evidence" value="ECO:0007669"/>
    <property type="project" value="InterPro"/>
</dbReference>
<protein>
    <recommendedName>
        <fullName evidence="5">HTH lysR-type domain-containing protein</fullName>
    </recommendedName>
</protein>
<sequence length="307" mass="34649">MNLTAIESFCHVIQHGSISKAAKALHMSQPALSLQIQELENQLNATLLERSNKGVTPTEVGNLVYEYGQKLVTIAENMRKDVTKMNNVQTELLVATSSTVGQYALPCTLFIFHEEYPDSKIITRITNTKEAIESTLNGSVDFAILEGPIKDEDKQTLKDEGIVLQRIARDELVIVVPHTETWEDIDEICIQDFMNCQWIFREKGSGIRATIEAKLIQEGMDLNKLKILMEMDQTSAIISTVASERGLSLLPRIAVKKELHYKTLKAIKVKEFLFYHTISLAYHPKKIKSSLAQAFLELLHSKERGFC</sequence>
<evidence type="ECO:0000256" key="3">
    <source>
        <dbReference type="ARBA" id="ARBA00023125"/>
    </source>
</evidence>
<dbReference type="InterPro" id="IPR036390">
    <property type="entry name" value="WH_DNA-bd_sf"/>
</dbReference>
<dbReference type="Gene3D" id="1.10.10.10">
    <property type="entry name" value="Winged helix-like DNA-binding domain superfamily/Winged helix DNA-binding domain"/>
    <property type="match status" value="1"/>
</dbReference>
<dbReference type="Pfam" id="PF03466">
    <property type="entry name" value="LysR_substrate"/>
    <property type="match status" value="1"/>
</dbReference>
<gene>
    <name evidence="6" type="ORF">BHU72_04750</name>
</gene>
<dbReference type="OrthoDB" id="9803735at2"/>
<dbReference type="Pfam" id="PF00126">
    <property type="entry name" value="HTH_1"/>
    <property type="match status" value="1"/>
</dbReference>
<proteinExistence type="inferred from homology"/>
<dbReference type="PANTHER" id="PTHR30126:SF39">
    <property type="entry name" value="HTH-TYPE TRANSCRIPTIONAL REGULATOR CYSL"/>
    <property type="match status" value="1"/>
</dbReference>
<name>A0A1E5L5G9_9FIRM</name>